<dbReference type="Pfam" id="PF06240">
    <property type="entry name" value="COXG"/>
    <property type="match status" value="1"/>
</dbReference>
<dbReference type="PANTHER" id="PTHR38588">
    <property type="entry name" value="BLL0334 PROTEIN"/>
    <property type="match status" value="1"/>
</dbReference>
<keyword evidence="2" id="KW-1185">Reference proteome</keyword>
<dbReference type="InterPro" id="IPR010419">
    <property type="entry name" value="CO_DH_gsu"/>
</dbReference>
<dbReference type="PANTHER" id="PTHR38588:SF1">
    <property type="entry name" value="BLL0334 PROTEIN"/>
    <property type="match status" value="1"/>
</dbReference>
<comment type="caution">
    <text evidence="1">The sequence shown here is derived from an EMBL/GenBank/DDBJ whole genome shotgun (WGS) entry which is preliminary data.</text>
</comment>
<organism evidence="1 2">
    <name type="scientific">Nostocoides australiense Ben110</name>
    <dbReference type="NCBI Taxonomy" id="1193182"/>
    <lineage>
        <taxon>Bacteria</taxon>
        <taxon>Bacillati</taxon>
        <taxon>Actinomycetota</taxon>
        <taxon>Actinomycetes</taxon>
        <taxon>Micrococcales</taxon>
        <taxon>Intrasporangiaceae</taxon>
        <taxon>Nostocoides</taxon>
    </lineage>
</organism>
<dbReference type="InterPro" id="IPR023393">
    <property type="entry name" value="START-like_dom_sf"/>
</dbReference>
<dbReference type="Proteomes" id="UP000035763">
    <property type="component" value="Unassembled WGS sequence"/>
</dbReference>
<evidence type="ECO:0000313" key="1">
    <source>
        <dbReference type="EMBL" id="CCH74514.1"/>
    </source>
</evidence>
<dbReference type="CDD" id="cd07823">
    <property type="entry name" value="SRPBCC_5"/>
    <property type="match status" value="1"/>
</dbReference>
<reference evidence="1 2" key="1">
    <citation type="journal article" date="2013" name="ISME J.">
        <title>A metabolic model for members of the genus Tetrasphaera involved in enhanced biological phosphorus removal.</title>
        <authorList>
            <person name="Kristiansen R."/>
            <person name="Nguyen H.T.T."/>
            <person name="Saunders A.M."/>
            <person name="Nielsen J.L."/>
            <person name="Wimmer R."/>
            <person name="Le V.Q."/>
            <person name="McIlroy S.J."/>
            <person name="Petrovski S."/>
            <person name="Seviour R.J."/>
            <person name="Calteau A."/>
            <person name="Nielsen K.L."/>
            <person name="Nielsen P.H."/>
        </authorList>
    </citation>
    <scope>NUCLEOTIDE SEQUENCE [LARGE SCALE GENOMIC DNA]</scope>
    <source>
        <strain evidence="1 2">Ben110</strain>
    </source>
</reference>
<dbReference type="Gene3D" id="3.30.530.20">
    <property type="match status" value="1"/>
</dbReference>
<name>W6K473_9MICO</name>
<dbReference type="RefSeq" id="WP_048699861.1">
    <property type="nucleotide sequence ID" value="NZ_HG764815.1"/>
</dbReference>
<evidence type="ECO:0000313" key="2">
    <source>
        <dbReference type="Proteomes" id="UP000035763"/>
    </source>
</evidence>
<sequence length="198" mass="20847">MKFSNEIRVSAPRDRVWEILHDVEAVVACLPGAEITGKADDGALEGAMRSKLGPLSLTFAGKARLTYDENASNVTIAGSGVDKRGGSRANVTVVAGLRPQGEATDVTLESDLTLSGNAAQFGRTGLLEEVAGRILEEFAACLEGKLAAHTPEQAAQIAAAPPSGIRLFFAALIAQIRRLVHGRSRRPRGPLHDSRGAI</sequence>
<gene>
    <name evidence="1" type="ORF">BN11_4510015</name>
</gene>
<protein>
    <submittedName>
        <fullName evidence="1">Putative Carbon monoxide dehydrogenase subunit G</fullName>
    </submittedName>
</protein>
<dbReference type="EMBL" id="CAJA01000392">
    <property type="protein sequence ID" value="CCH74514.1"/>
    <property type="molecule type" value="Genomic_DNA"/>
</dbReference>
<dbReference type="OrthoDB" id="9808623at2"/>
<proteinExistence type="predicted"/>
<dbReference type="AlphaFoldDB" id="W6K473"/>
<accession>W6K473</accession>
<dbReference type="STRING" id="1193182.BN11_4510015"/>
<dbReference type="SUPFAM" id="SSF55961">
    <property type="entry name" value="Bet v1-like"/>
    <property type="match status" value="1"/>
</dbReference>